<evidence type="ECO:0000259" key="6">
    <source>
        <dbReference type="PROSITE" id="PS51387"/>
    </source>
</evidence>
<keyword evidence="5" id="KW-0560">Oxidoreductase</keyword>
<dbReference type="GO" id="GO:0071949">
    <property type="term" value="F:FAD binding"/>
    <property type="evidence" value="ECO:0007669"/>
    <property type="project" value="InterPro"/>
</dbReference>
<protein>
    <submittedName>
        <fullName evidence="7">FAD-binding protein</fullName>
    </submittedName>
</protein>
<evidence type="ECO:0000313" key="8">
    <source>
        <dbReference type="Proteomes" id="UP000445696"/>
    </source>
</evidence>
<accession>A0A845MI85</accession>
<evidence type="ECO:0000256" key="2">
    <source>
        <dbReference type="ARBA" id="ARBA00005466"/>
    </source>
</evidence>
<dbReference type="EMBL" id="WTVA01000004">
    <property type="protein sequence ID" value="MZR22714.1"/>
    <property type="molecule type" value="Genomic_DNA"/>
</dbReference>
<dbReference type="Gene3D" id="3.30.465.10">
    <property type="match status" value="1"/>
</dbReference>
<dbReference type="PANTHER" id="PTHR42973">
    <property type="entry name" value="BINDING OXIDOREDUCTASE, PUTATIVE (AFU_ORTHOLOGUE AFUA_1G17690)-RELATED"/>
    <property type="match status" value="1"/>
</dbReference>
<feature type="domain" description="FAD-binding PCMH-type" evidence="6">
    <location>
        <begin position="37"/>
        <end position="208"/>
    </location>
</feature>
<dbReference type="InterPro" id="IPR036318">
    <property type="entry name" value="FAD-bd_PCMH-like_sf"/>
</dbReference>
<proteinExistence type="inferred from homology"/>
<gene>
    <name evidence="7" type="ORF">GQF03_10260</name>
</gene>
<evidence type="ECO:0000256" key="5">
    <source>
        <dbReference type="ARBA" id="ARBA00023002"/>
    </source>
</evidence>
<dbReference type="Gene3D" id="3.40.462.20">
    <property type="match status" value="1"/>
</dbReference>
<sequence length="468" mass="50911">MDKFNSTLERLSSSFDGNIIGREDTQFDEARAVWNAMIDRRPLIIAQCRTVRDVQATVRLAMAQNLPIAIRGGAHNVAGHAVCDDGVMIDLSLMRGVEVDAASCVAKVEGGALWRDVDAATQVHGLATPGGLISDTGVAGLTLSGGIGWLRAQHGLSIDNLIAADVVIADGTLVRASADDNPDLLWALKGGGGNFGVVVQFEFKLHAIGPEVMFAAPIYALEDGPGPIRAWRDFLAVHGDRVGSLCEFSTAAEGDDFPEKYWGKRVYTLACVYNGDAEAGESLLQPLREFGNMVTDFSDRISYCDVQQLFDTLMPFGDFRSYWKARYLTDLPNDMIDLAMKNAAAAPSDNSISSLWNFGGATAKVAADATAFGDRSMGWMYSLDGVWSDPADDNVNMAWSRDGWDSAEPFGHHGRAYLNFPGHGEDGADLTRISFGENYELLVEIKIKYDPENRFRFNQNIVPEALSF</sequence>
<dbReference type="Gene3D" id="3.30.43.10">
    <property type="entry name" value="Uridine Diphospho-n-acetylenolpyruvylglucosamine Reductase, domain 2"/>
    <property type="match status" value="1"/>
</dbReference>
<dbReference type="SUPFAM" id="SSF56176">
    <property type="entry name" value="FAD-binding/transporter-associated domain-like"/>
    <property type="match status" value="1"/>
</dbReference>
<evidence type="ECO:0000256" key="4">
    <source>
        <dbReference type="ARBA" id="ARBA00022827"/>
    </source>
</evidence>
<evidence type="ECO:0000256" key="1">
    <source>
        <dbReference type="ARBA" id="ARBA00001974"/>
    </source>
</evidence>
<evidence type="ECO:0000313" key="7">
    <source>
        <dbReference type="EMBL" id="MZR22714.1"/>
    </source>
</evidence>
<dbReference type="PANTHER" id="PTHR42973:SF39">
    <property type="entry name" value="FAD-BINDING PCMH-TYPE DOMAIN-CONTAINING PROTEIN"/>
    <property type="match status" value="1"/>
</dbReference>
<keyword evidence="8" id="KW-1185">Reference proteome</keyword>
<reference evidence="7 8" key="1">
    <citation type="journal article" date="2014" name="Int. J. Syst. Evol. Microbiol.">
        <title>Sneathiella chungangensis sp. nov., isolated from a marine sand, and emended description of the genus Sneathiella.</title>
        <authorList>
            <person name="Siamphan C."/>
            <person name="Kim H."/>
            <person name="Lee J.S."/>
            <person name="Kim W."/>
        </authorList>
    </citation>
    <scope>NUCLEOTIDE SEQUENCE [LARGE SCALE GENOMIC DNA]</scope>
    <source>
        <strain evidence="7 8">KCTC 32476</strain>
    </source>
</reference>
<dbReference type="Pfam" id="PF08031">
    <property type="entry name" value="BBE"/>
    <property type="match status" value="1"/>
</dbReference>
<comment type="cofactor">
    <cofactor evidence="1">
        <name>FAD</name>
        <dbReference type="ChEBI" id="CHEBI:57692"/>
    </cofactor>
</comment>
<keyword evidence="3" id="KW-0285">Flavoprotein</keyword>
<name>A0A845MI85_9PROT</name>
<comment type="caution">
    <text evidence="7">The sequence shown here is derived from an EMBL/GenBank/DDBJ whole genome shotgun (WGS) entry which is preliminary data.</text>
</comment>
<keyword evidence="4" id="KW-0274">FAD</keyword>
<dbReference type="InterPro" id="IPR016169">
    <property type="entry name" value="FAD-bd_PCMH_sub2"/>
</dbReference>
<dbReference type="InterPro" id="IPR006094">
    <property type="entry name" value="Oxid_FAD_bind_N"/>
</dbReference>
<dbReference type="AlphaFoldDB" id="A0A845MI85"/>
<dbReference type="InterPro" id="IPR016166">
    <property type="entry name" value="FAD-bd_PCMH"/>
</dbReference>
<dbReference type="PROSITE" id="PS51387">
    <property type="entry name" value="FAD_PCMH"/>
    <property type="match status" value="1"/>
</dbReference>
<dbReference type="GO" id="GO:0016491">
    <property type="term" value="F:oxidoreductase activity"/>
    <property type="evidence" value="ECO:0007669"/>
    <property type="project" value="UniProtKB-KW"/>
</dbReference>
<evidence type="ECO:0000256" key="3">
    <source>
        <dbReference type="ARBA" id="ARBA00022630"/>
    </source>
</evidence>
<comment type="similarity">
    <text evidence="2">Belongs to the oxygen-dependent FAD-linked oxidoreductase family.</text>
</comment>
<dbReference type="InterPro" id="IPR016167">
    <property type="entry name" value="FAD-bd_PCMH_sub1"/>
</dbReference>
<dbReference type="Pfam" id="PF01565">
    <property type="entry name" value="FAD_binding_4"/>
    <property type="match status" value="1"/>
</dbReference>
<dbReference type="Proteomes" id="UP000445696">
    <property type="component" value="Unassembled WGS sequence"/>
</dbReference>
<dbReference type="RefSeq" id="WP_161339181.1">
    <property type="nucleotide sequence ID" value="NZ_JBHSDG010000004.1"/>
</dbReference>
<dbReference type="OrthoDB" id="9775082at2"/>
<dbReference type="InterPro" id="IPR050416">
    <property type="entry name" value="FAD-linked_Oxidoreductase"/>
</dbReference>
<organism evidence="7 8">
    <name type="scientific">Sneathiella chungangensis</name>
    <dbReference type="NCBI Taxonomy" id="1418234"/>
    <lineage>
        <taxon>Bacteria</taxon>
        <taxon>Pseudomonadati</taxon>
        <taxon>Pseudomonadota</taxon>
        <taxon>Alphaproteobacteria</taxon>
        <taxon>Sneathiellales</taxon>
        <taxon>Sneathiellaceae</taxon>
        <taxon>Sneathiella</taxon>
    </lineage>
</organism>
<dbReference type="InterPro" id="IPR012951">
    <property type="entry name" value="BBE"/>
</dbReference>